<proteinExistence type="predicted"/>
<name>A0ABR1V1P5_9PEZI</name>
<keyword evidence="2" id="KW-1185">Reference proteome</keyword>
<reference evidence="1 2" key="1">
    <citation type="submission" date="2023-01" db="EMBL/GenBank/DDBJ databases">
        <title>Analysis of 21 Apiospora genomes using comparative genomics revels a genus with tremendous synthesis potential of carbohydrate active enzymes and secondary metabolites.</title>
        <authorList>
            <person name="Sorensen T."/>
        </authorList>
    </citation>
    <scope>NUCLEOTIDE SEQUENCE [LARGE SCALE GENOMIC DNA]</scope>
    <source>
        <strain evidence="1 2">CBS 114990</strain>
    </source>
</reference>
<evidence type="ECO:0000313" key="2">
    <source>
        <dbReference type="Proteomes" id="UP001433268"/>
    </source>
</evidence>
<dbReference type="PANTHER" id="PTHR40619">
    <property type="entry name" value="FUNGAL STAND N-TERMINAL GOODBYE DOMAIN-CONTAINING PROTEIN"/>
    <property type="match status" value="1"/>
</dbReference>
<dbReference type="RefSeq" id="XP_066661871.1">
    <property type="nucleotide sequence ID" value="XM_066816179.1"/>
</dbReference>
<protein>
    <submittedName>
        <fullName evidence="1">Uncharacterized protein</fullName>
    </submittedName>
</protein>
<dbReference type="EMBL" id="JAQQWN010000009">
    <property type="protein sequence ID" value="KAK8065117.1"/>
    <property type="molecule type" value="Genomic_DNA"/>
</dbReference>
<evidence type="ECO:0000313" key="1">
    <source>
        <dbReference type="EMBL" id="KAK8065117.1"/>
    </source>
</evidence>
<dbReference type="PANTHER" id="PTHR40619:SF3">
    <property type="entry name" value="FUNGAL STAND N-TERMINAL GOODBYE DOMAIN-CONTAINING PROTEIN"/>
    <property type="match status" value="1"/>
</dbReference>
<comment type="caution">
    <text evidence="1">The sequence shown here is derived from an EMBL/GenBank/DDBJ whole genome shotgun (WGS) entry which is preliminary data.</text>
</comment>
<organism evidence="1 2">
    <name type="scientific">Apiospora hydei</name>
    <dbReference type="NCBI Taxonomy" id="1337664"/>
    <lineage>
        <taxon>Eukaryota</taxon>
        <taxon>Fungi</taxon>
        <taxon>Dikarya</taxon>
        <taxon>Ascomycota</taxon>
        <taxon>Pezizomycotina</taxon>
        <taxon>Sordariomycetes</taxon>
        <taxon>Xylariomycetidae</taxon>
        <taxon>Amphisphaeriales</taxon>
        <taxon>Apiosporaceae</taxon>
        <taxon>Apiospora</taxon>
    </lineage>
</organism>
<gene>
    <name evidence="1" type="ORF">PG997_011864</name>
</gene>
<dbReference type="GeneID" id="92049239"/>
<dbReference type="Proteomes" id="UP001433268">
    <property type="component" value="Unassembled WGS sequence"/>
</dbReference>
<accession>A0ABR1V1P5</accession>
<sequence length="644" mass="71863">MASHLPIVANYPLGNGGVVTAELLESWCRGEGASVHEAYGVETYYSKDQSKFIPGPEPAVVALRQLLVQVGQLQIPTQLDVFNDNQSSHVQTTSLDLLKCSWDDVINQLEAAKVENGKHSKKAKRRIDRAIDSAAPYMEYWIECLPEEYGLSVVKGGLTLLFVTARRKEQNREKIIQVFEEIPGMIRTIDAAYKLFSRDDDEDVAGLAKSFYDQLCEDIPQLVEILNGTKTRFSRMKNRFAGGSLETQTVDSILGRLNQRSSAMKTTIDRIKTKLQAKTSDDLQVIRSRIEDTNMGIAIVSGQLGGLASKDDLERLLQKANGKLALLGTQLIDTVRHEVQSQVKSILKDHSAADHAAEAKTMLLWITQEIAMLRERVATQNLQIEYSHPRQPSPRPIPETPVLSEQDLMHILDVDPRSWTEDLASVLRQASRMDADSKARARWLMKTQHFQRWFGASHSALLLAAGALRLEKVSPMSVFTSSIALNLLEPPDTIMLHFFCGKHLDADAEDHLSGPLGMLRCLIAQLVIAFKAPLPNLNAIGSPQFIHDCYNRTLNALCEVFRLLVEHTPHGVTVFVLIDGVSWYEQGDWTADLNFIIGLFKVLTEPHRLPVFKVLLTSPSRAMEVQNLVDLDSDIVLHGAINAQ</sequence>